<dbReference type="PANTHER" id="PTHR43712">
    <property type="entry name" value="PUTATIVE (AFU_ORTHOLOGUE AFUA_4G14580)-RELATED"/>
    <property type="match status" value="1"/>
</dbReference>
<name>A0ABT1PUD3_9ACTN</name>
<keyword evidence="2" id="KW-0808">Transferase</keyword>
<accession>A0ABT1PUD3</accession>
<dbReference type="Gene3D" id="1.10.10.10">
    <property type="entry name" value="Winged helix-like DNA-binding domain superfamily/Winged helix DNA-binding domain"/>
    <property type="match status" value="1"/>
</dbReference>
<dbReference type="InterPro" id="IPR036390">
    <property type="entry name" value="WH_DNA-bd_sf"/>
</dbReference>
<keyword evidence="1" id="KW-0489">Methyltransferase</keyword>
<reference evidence="6" key="1">
    <citation type="submission" date="2022-06" db="EMBL/GenBank/DDBJ databases">
        <title>Draft genome sequence of Streptomyces sp. RB6PN25 isolated from peat swamp forest in Thailand.</title>
        <authorList>
            <person name="Duangmal K."/>
            <person name="Klaysubun C."/>
        </authorList>
    </citation>
    <scope>NUCLEOTIDE SEQUENCE</scope>
    <source>
        <strain evidence="6">RB6PN25</strain>
    </source>
</reference>
<evidence type="ECO:0000256" key="3">
    <source>
        <dbReference type="ARBA" id="ARBA00022691"/>
    </source>
</evidence>
<organism evidence="6 7">
    <name type="scientific">Streptomyces humicola</name>
    <dbReference type="NCBI Taxonomy" id="2953240"/>
    <lineage>
        <taxon>Bacteria</taxon>
        <taxon>Bacillati</taxon>
        <taxon>Actinomycetota</taxon>
        <taxon>Actinomycetes</taxon>
        <taxon>Kitasatosporales</taxon>
        <taxon>Streptomycetaceae</taxon>
        <taxon>Streptomyces</taxon>
    </lineage>
</organism>
<comment type="caution">
    <text evidence="6">The sequence shown here is derived from an EMBL/GenBank/DDBJ whole genome shotgun (WGS) entry which is preliminary data.</text>
</comment>
<evidence type="ECO:0000259" key="5">
    <source>
        <dbReference type="Pfam" id="PF08100"/>
    </source>
</evidence>
<sequence>MSHDTTTDLPAFPDWMPPHLALMQLVAAKWISAPLVALAELGIADLLANGPCSVENLADACGADPDPLRRCLRATAAVGVFAELDNGHFTLTPMAEHLRYGRELSLRDLTLFLGAEPTQRSFERITDVLRTGRPGFEDANGKDFFAFLADNPQLGAVYQGAWAPLTAGVARALVEAVDFTAFSTVADLGGGTGTLLRSVLEANEHLQGILMDRPEVIARADPALAGGPLANRTHLVPGVLPSGIPDGADVYMVKNALHCMPEAEVEAALKSIRTVIGDRSDARLLLIEAVLQPGNAYDWGRFVDIEVMINCGGRVHTREEWEELLTSCGFEPADVRTLLPPQWLITARPV</sequence>
<keyword evidence="7" id="KW-1185">Reference proteome</keyword>
<dbReference type="InterPro" id="IPR001077">
    <property type="entry name" value="COMT_C"/>
</dbReference>
<feature type="domain" description="O-methyltransferase dimerisation" evidence="5">
    <location>
        <begin position="23"/>
        <end position="97"/>
    </location>
</feature>
<dbReference type="PANTHER" id="PTHR43712:SF2">
    <property type="entry name" value="O-METHYLTRANSFERASE CICE"/>
    <property type="match status" value="1"/>
</dbReference>
<dbReference type="Gene3D" id="3.40.50.150">
    <property type="entry name" value="Vaccinia Virus protein VP39"/>
    <property type="match status" value="1"/>
</dbReference>
<evidence type="ECO:0000256" key="1">
    <source>
        <dbReference type="ARBA" id="ARBA00022603"/>
    </source>
</evidence>
<dbReference type="Pfam" id="PF00891">
    <property type="entry name" value="Methyltransf_2"/>
    <property type="match status" value="1"/>
</dbReference>
<evidence type="ECO:0000256" key="2">
    <source>
        <dbReference type="ARBA" id="ARBA00022679"/>
    </source>
</evidence>
<proteinExistence type="predicted"/>
<dbReference type="InterPro" id="IPR012967">
    <property type="entry name" value="COMT_dimerisation"/>
</dbReference>
<dbReference type="Pfam" id="PF08100">
    <property type="entry name" value="Dimerisation"/>
    <property type="match status" value="1"/>
</dbReference>
<feature type="domain" description="O-methyltransferase C-terminal" evidence="4">
    <location>
        <begin position="122"/>
        <end position="331"/>
    </location>
</feature>
<gene>
    <name evidence="6" type="ORF">NGB36_09090</name>
</gene>
<protein>
    <submittedName>
        <fullName evidence="6">Acetylserotonin O-methyltransferase</fullName>
    </submittedName>
</protein>
<dbReference type="PIRSF" id="PIRSF005739">
    <property type="entry name" value="O-mtase"/>
    <property type="match status" value="1"/>
</dbReference>
<dbReference type="EMBL" id="JANFNG010000005">
    <property type="protein sequence ID" value="MCQ4080753.1"/>
    <property type="molecule type" value="Genomic_DNA"/>
</dbReference>
<dbReference type="Proteomes" id="UP001057702">
    <property type="component" value="Unassembled WGS sequence"/>
</dbReference>
<keyword evidence="3" id="KW-0949">S-adenosyl-L-methionine</keyword>
<dbReference type="InterPro" id="IPR036388">
    <property type="entry name" value="WH-like_DNA-bd_sf"/>
</dbReference>
<dbReference type="InterPro" id="IPR029063">
    <property type="entry name" value="SAM-dependent_MTases_sf"/>
</dbReference>
<dbReference type="InterPro" id="IPR016461">
    <property type="entry name" value="COMT-like"/>
</dbReference>
<evidence type="ECO:0000313" key="7">
    <source>
        <dbReference type="Proteomes" id="UP001057702"/>
    </source>
</evidence>
<dbReference type="PROSITE" id="PS51683">
    <property type="entry name" value="SAM_OMT_II"/>
    <property type="match status" value="1"/>
</dbReference>
<dbReference type="SUPFAM" id="SSF53335">
    <property type="entry name" value="S-adenosyl-L-methionine-dependent methyltransferases"/>
    <property type="match status" value="1"/>
</dbReference>
<evidence type="ECO:0000313" key="6">
    <source>
        <dbReference type="EMBL" id="MCQ4080753.1"/>
    </source>
</evidence>
<dbReference type="SUPFAM" id="SSF46785">
    <property type="entry name" value="Winged helix' DNA-binding domain"/>
    <property type="match status" value="1"/>
</dbReference>
<dbReference type="RefSeq" id="WP_255919669.1">
    <property type="nucleotide sequence ID" value="NZ_JANFNG010000005.1"/>
</dbReference>
<evidence type="ECO:0000259" key="4">
    <source>
        <dbReference type="Pfam" id="PF00891"/>
    </source>
</evidence>